<dbReference type="KEGG" id="gog:C1280_10325"/>
<feature type="region of interest" description="Disordered" evidence="1">
    <location>
        <begin position="1"/>
        <end position="30"/>
    </location>
</feature>
<evidence type="ECO:0000313" key="2">
    <source>
        <dbReference type="EMBL" id="AWM37364.1"/>
    </source>
</evidence>
<keyword evidence="3" id="KW-1185">Reference proteome</keyword>
<dbReference type="OrthoDB" id="10001968at2"/>
<accession>A0A2Z3H6T0</accession>
<sequence>MRIEPTGVQPPAPQTPATRSTPAPAVESGSAKEFVLTGKLATLLAGVRQAPDVRPNVVSEAAARLAAGDFNTAEAAAAAAAAAAQTLPDNDGPVS</sequence>
<name>A0A2Z3H6T0_9BACT</name>
<dbReference type="AlphaFoldDB" id="A0A2Z3H6T0"/>
<organism evidence="2 3">
    <name type="scientific">Gemmata obscuriglobus</name>
    <dbReference type="NCBI Taxonomy" id="114"/>
    <lineage>
        <taxon>Bacteria</taxon>
        <taxon>Pseudomonadati</taxon>
        <taxon>Planctomycetota</taxon>
        <taxon>Planctomycetia</taxon>
        <taxon>Gemmatales</taxon>
        <taxon>Gemmataceae</taxon>
        <taxon>Gemmata</taxon>
    </lineage>
</organism>
<dbReference type="Proteomes" id="UP000245802">
    <property type="component" value="Chromosome"/>
</dbReference>
<evidence type="ECO:0000256" key="1">
    <source>
        <dbReference type="SAM" id="MobiDB-lite"/>
    </source>
</evidence>
<proteinExistence type="predicted"/>
<evidence type="ECO:0000313" key="3">
    <source>
        <dbReference type="Proteomes" id="UP000245802"/>
    </source>
</evidence>
<reference evidence="2 3" key="1">
    <citation type="submission" date="2018-01" db="EMBL/GenBank/DDBJ databases">
        <title>G. obscuriglobus.</title>
        <authorList>
            <person name="Franke J."/>
            <person name="Blomberg W."/>
            <person name="Selmecki A."/>
        </authorList>
    </citation>
    <scope>NUCLEOTIDE SEQUENCE [LARGE SCALE GENOMIC DNA]</scope>
    <source>
        <strain evidence="2 3">DSM 5831</strain>
    </source>
</reference>
<dbReference type="EMBL" id="CP025958">
    <property type="protein sequence ID" value="AWM37364.1"/>
    <property type="molecule type" value="Genomic_DNA"/>
</dbReference>
<evidence type="ECO:0008006" key="4">
    <source>
        <dbReference type="Google" id="ProtNLM"/>
    </source>
</evidence>
<protein>
    <recommendedName>
        <fullName evidence="4">Anti-sigma-28 factor FlgM C-terminal domain-containing protein</fullName>
    </recommendedName>
</protein>
<dbReference type="RefSeq" id="WP_010052577.1">
    <property type="nucleotide sequence ID" value="NZ_CP025958.1"/>
</dbReference>
<gene>
    <name evidence="2" type="ORF">C1280_10325</name>
</gene>